<dbReference type="GO" id="GO:0030246">
    <property type="term" value="F:carbohydrate binding"/>
    <property type="evidence" value="ECO:0007669"/>
    <property type="project" value="InterPro"/>
</dbReference>
<dbReference type="Gene3D" id="2.60.40.1190">
    <property type="match status" value="1"/>
</dbReference>
<evidence type="ECO:0000313" key="2">
    <source>
        <dbReference type="EMBL" id="XBG61907.1"/>
    </source>
</evidence>
<name>A0AAU7BUF0_9FLAO</name>
<dbReference type="CDD" id="cd09620">
    <property type="entry name" value="CBM9_like_3"/>
    <property type="match status" value="1"/>
</dbReference>
<dbReference type="AlphaFoldDB" id="A0AAU7BUF0"/>
<feature type="domain" description="Carbohydrate-binding" evidence="1">
    <location>
        <begin position="50"/>
        <end position="204"/>
    </location>
</feature>
<dbReference type="PANTHER" id="PTHR35532">
    <property type="entry name" value="SIMILAR TO POLYHYDROXYALKANOATE DEPOLYMERASE"/>
    <property type="match status" value="1"/>
</dbReference>
<organism evidence="2">
    <name type="scientific">Pontimicrobium sp. SW4</name>
    <dbReference type="NCBI Taxonomy" id="3153519"/>
    <lineage>
        <taxon>Bacteria</taxon>
        <taxon>Pseudomonadati</taxon>
        <taxon>Bacteroidota</taxon>
        <taxon>Flavobacteriia</taxon>
        <taxon>Flavobacteriales</taxon>
        <taxon>Flavobacteriaceae</taxon>
        <taxon>Pontimicrobium</taxon>
    </lineage>
</organism>
<dbReference type="RefSeq" id="WP_347924768.1">
    <property type="nucleotide sequence ID" value="NZ_CP157199.1"/>
</dbReference>
<sequence>MKQLLLILISITLVSCNQVKSQAPLSVDVSEDIVIPKHYIITKTTNTIVIDGKADEASWNTAKFTDKFIDIEGVKTPKFDTQVKMLWDDNYIYFYAELKEPHIWGNLKQRDTIIYYNNDFEIFLDPSKTGIGYGEVEINALNTVWDLYLNKPYRIGGKANFEWNLNDLKSAVQVYGTLNNHKDIDSHWTVEMAIPLKPLIGLKNAPKSIPKEGEQWRINFSRVQWDHDIINGTYDRKKENDKYLREYNWVWSNQKVINMHEPEKWGFLQFTEQTTSDNIKFIEDEDLEIKQTAFALFRKTRYGNLKTLLENDLGFSLNLEVTYSEERTVNAIFYKTNFGFEYKLENGNSIYIINQEGTLRKL</sequence>
<dbReference type="Pfam" id="PF06452">
    <property type="entry name" value="CBM9_1"/>
    <property type="match status" value="1"/>
</dbReference>
<dbReference type="GO" id="GO:0016052">
    <property type="term" value="P:carbohydrate catabolic process"/>
    <property type="evidence" value="ECO:0007669"/>
    <property type="project" value="InterPro"/>
</dbReference>
<dbReference type="GO" id="GO:0004553">
    <property type="term" value="F:hydrolase activity, hydrolyzing O-glycosyl compounds"/>
    <property type="evidence" value="ECO:0007669"/>
    <property type="project" value="InterPro"/>
</dbReference>
<dbReference type="PANTHER" id="PTHR35532:SF5">
    <property type="entry name" value="CARBOHYDRATE-BINDING DOMAIN-CONTAINING PROTEIN"/>
    <property type="match status" value="1"/>
</dbReference>
<protein>
    <submittedName>
        <fullName evidence="2">Carbohydrate-binding family 9-like protein</fullName>
    </submittedName>
</protein>
<dbReference type="PROSITE" id="PS51257">
    <property type="entry name" value="PROKAR_LIPOPROTEIN"/>
    <property type="match status" value="1"/>
</dbReference>
<evidence type="ECO:0000259" key="1">
    <source>
        <dbReference type="Pfam" id="PF06452"/>
    </source>
</evidence>
<dbReference type="InterPro" id="IPR010502">
    <property type="entry name" value="Carb-bd_dom_fam9"/>
</dbReference>
<gene>
    <name evidence="2" type="ORF">ABGB03_03160</name>
</gene>
<accession>A0AAU7BUF0</accession>
<reference evidence="2" key="1">
    <citation type="submission" date="2024-05" db="EMBL/GenBank/DDBJ databases">
        <title>Pontimicrobium maritimus sp. nov., isolated form sea water.</title>
        <authorList>
            <person name="Muhammad N."/>
            <person name="Vuong T.Q."/>
            <person name="Han H.L."/>
            <person name="Kim S.-G."/>
        </authorList>
    </citation>
    <scope>NUCLEOTIDE SEQUENCE</scope>
    <source>
        <strain evidence="2">SW4</strain>
    </source>
</reference>
<proteinExistence type="predicted"/>
<dbReference type="SUPFAM" id="SSF49344">
    <property type="entry name" value="CBD9-like"/>
    <property type="match status" value="1"/>
</dbReference>
<dbReference type="EMBL" id="CP157199">
    <property type="protein sequence ID" value="XBG61907.1"/>
    <property type="molecule type" value="Genomic_DNA"/>
</dbReference>